<protein>
    <recommendedName>
        <fullName evidence="6">Large ribosomal subunit protein mL49</fullName>
    </recommendedName>
</protein>
<evidence type="ECO:0000256" key="1">
    <source>
        <dbReference type="ARBA" id="ARBA00004173"/>
    </source>
</evidence>
<proteinExistence type="inferred from homology"/>
<evidence type="ECO:0000256" key="2">
    <source>
        <dbReference type="ARBA" id="ARBA00005677"/>
    </source>
</evidence>
<dbReference type="GO" id="GO:0006412">
    <property type="term" value="P:translation"/>
    <property type="evidence" value="ECO:0007669"/>
    <property type="project" value="InterPro"/>
</dbReference>
<organism evidence="8 9">
    <name type="scientific">Pyricularia grisea</name>
    <name type="common">Crabgrass-specific blast fungus</name>
    <name type="synonym">Magnaporthe grisea</name>
    <dbReference type="NCBI Taxonomy" id="148305"/>
    <lineage>
        <taxon>Eukaryota</taxon>
        <taxon>Fungi</taxon>
        <taxon>Dikarya</taxon>
        <taxon>Ascomycota</taxon>
        <taxon>Pezizomycotina</taxon>
        <taxon>Sordariomycetes</taxon>
        <taxon>Sordariomycetidae</taxon>
        <taxon>Magnaporthales</taxon>
        <taxon>Pyriculariaceae</taxon>
        <taxon>Pyricularia</taxon>
    </lineage>
</organism>
<comment type="subcellular location">
    <subcellularLocation>
        <location evidence="1">Mitochondrion</location>
    </subcellularLocation>
</comment>
<comment type="similarity">
    <text evidence="2">Belongs to the mitochondrion-specific ribosomal protein mL49 family.</text>
</comment>
<dbReference type="Pfam" id="PF05046">
    <property type="entry name" value="Img2"/>
    <property type="match status" value="1"/>
</dbReference>
<dbReference type="RefSeq" id="XP_030987556.1">
    <property type="nucleotide sequence ID" value="XM_031120818.1"/>
</dbReference>
<accession>A0A6P8BKB0</accession>
<dbReference type="AlphaFoldDB" id="A0A6P8BKB0"/>
<reference evidence="9" key="1">
    <citation type="journal article" date="2019" name="Mol. Biol. Evol.">
        <title>Blast fungal genomes show frequent chromosomal changes, gene gains and losses, and effector gene turnover.</title>
        <authorList>
            <person name="Gomez Luciano L.B."/>
            <person name="Jason Tsai I."/>
            <person name="Chuma I."/>
            <person name="Tosa Y."/>
            <person name="Chen Y.H."/>
            <person name="Li J.Y."/>
            <person name="Li M.Y."/>
            <person name="Jade Lu M.Y."/>
            <person name="Nakayashiki H."/>
            <person name="Li W.H."/>
        </authorList>
    </citation>
    <scope>NUCLEOTIDE SEQUENCE</scope>
    <source>
        <strain evidence="9">NI907</strain>
    </source>
</reference>
<keyword evidence="3" id="KW-0689">Ribosomal protein</keyword>
<evidence type="ECO:0000313" key="8">
    <source>
        <dbReference type="Proteomes" id="UP000515153"/>
    </source>
</evidence>
<dbReference type="PANTHER" id="PTHR13477">
    <property type="entry name" value="MITOCHONDRIAL 39S RIBOSOMAL PROTEIN L49"/>
    <property type="match status" value="1"/>
</dbReference>
<gene>
    <name evidence="9" type="ORF">PgNI_00741</name>
</gene>
<dbReference type="GO" id="GO:0005762">
    <property type="term" value="C:mitochondrial large ribosomal subunit"/>
    <property type="evidence" value="ECO:0007669"/>
    <property type="project" value="TreeGrafter"/>
</dbReference>
<dbReference type="GeneID" id="41955732"/>
<evidence type="ECO:0000256" key="5">
    <source>
        <dbReference type="ARBA" id="ARBA00023274"/>
    </source>
</evidence>
<evidence type="ECO:0000256" key="6">
    <source>
        <dbReference type="ARBA" id="ARBA00035191"/>
    </source>
</evidence>
<reference evidence="9" key="2">
    <citation type="submission" date="2019-10" db="EMBL/GenBank/DDBJ databases">
        <authorList>
            <consortium name="NCBI Genome Project"/>
        </authorList>
    </citation>
    <scope>NUCLEOTIDE SEQUENCE</scope>
    <source>
        <strain evidence="9">NI907</strain>
    </source>
</reference>
<sequence length="168" mass="18481">MSSRCLLRATPFERLAAAAAAPRTNLTLPSFTTAAPILRRCASTATITPKKPAPTPKATKAPALTRRERRPHPPKKSIATPRPSHKVRGPFFVNRTASNLLPVYHDKKSSLPGLTLIRKIDGDAHTLRDELVELLGTPEIEVRGVTNHIWVKGEHKTAIVEYLQSKGF</sequence>
<evidence type="ECO:0000313" key="9">
    <source>
        <dbReference type="RefSeq" id="XP_030987556.1"/>
    </source>
</evidence>
<name>A0A6P8BKB0_PYRGI</name>
<keyword evidence="4" id="KW-0496">Mitochondrion</keyword>
<evidence type="ECO:0000256" key="4">
    <source>
        <dbReference type="ARBA" id="ARBA00023128"/>
    </source>
</evidence>
<reference evidence="9" key="3">
    <citation type="submission" date="2025-08" db="UniProtKB">
        <authorList>
            <consortium name="RefSeq"/>
        </authorList>
    </citation>
    <scope>IDENTIFICATION</scope>
    <source>
        <strain evidence="9">NI907</strain>
    </source>
</reference>
<keyword evidence="8" id="KW-1185">Reference proteome</keyword>
<feature type="compositionally biased region" description="Low complexity" evidence="7">
    <location>
        <begin position="45"/>
        <end position="63"/>
    </location>
</feature>
<evidence type="ECO:0000256" key="3">
    <source>
        <dbReference type="ARBA" id="ARBA00022980"/>
    </source>
</evidence>
<keyword evidence="5" id="KW-0687">Ribonucleoprotein</keyword>
<dbReference type="PANTHER" id="PTHR13477:SF0">
    <property type="entry name" value="LARGE RIBOSOMAL SUBUNIT PROTEIN ML49"/>
    <property type="match status" value="1"/>
</dbReference>
<dbReference type="OrthoDB" id="19439at2759"/>
<dbReference type="Proteomes" id="UP000515153">
    <property type="component" value="Unplaced"/>
</dbReference>
<dbReference type="GO" id="GO:0003735">
    <property type="term" value="F:structural constituent of ribosome"/>
    <property type="evidence" value="ECO:0007669"/>
    <property type="project" value="InterPro"/>
</dbReference>
<feature type="region of interest" description="Disordered" evidence="7">
    <location>
        <begin position="45"/>
        <end position="88"/>
    </location>
</feature>
<dbReference type="KEGG" id="pgri:PgNI_00741"/>
<evidence type="ECO:0000256" key="7">
    <source>
        <dbReference type="SAM" id="MobiDB-lite"/>
    </source>
</evidence>
<dbReference type="Gene3D" id="3.30.780.10">
    <property type="entry name" value="SUI1-like domain"/>
    <property type="match status" value="1"/>
</dbReference>
<dbReference type="InterPro" id="IPR007740">
    <property type="entry name" value="Ribosomal_mL49"/>
</dbReference>